<evidence type="ECO:0000313" key="5">
    <source>
        <dbReference type="EMBL" id="MBL0371172.1"/>
    </source>
</evidence>
<feature type="domain" description="Nudix hydrolase" evidence="4">
    <location>
        <begin position="10"/>
        <end position="137"/>
    </location>
</feature>
<evidence type="ECO:0000256" key="3">
    <source>
        <dbReference type="RuleBase" id="RU003476"/>
    </source>
</evidence>
<comment type="caution">
    <text evidence="5">The sequence shown here is derived from an EMBL/GenBank/DDBJ whole genome shotgun (WGS) entry which is preliminary data.</text>
</comment>
<dbReference type="InterPro" id="IPR020084">
    <property type="entry name" value="NUDIX_hydrolase_CS"/>
</dbReference>
<evidence type="ECO:0000256" key="2">
    <source>
        <dbReference type="ARBA" id="ARBA00022801"/>
    </source>
</evidence>
<evidence type="ECO:0000259" key="4">
    <source>
        <dbReference type="PROSITE" id="PS51462"/>
    </source>
</evidence>
<dbReference type="GO" id="GO:0016787">
    <property type="term" value="F:hydrolase activity"/>
    <property type="evidence" value="ECO:0007669"/>
    <property type="project" value="UniProtKB-KW"/>
</dbReference>
<dbReference type="AlphaFoldDB" id="A0A936YRE3"/>
<dbReference type="PRINTS" id="PR00502">
    <property type="entry name" value="NUDIXFAMILY"/>
</dbReference>
<organism evidence="5 6">
    <name type="scientific">Rhizobium setariae</name>
    <dbReference type="NCBI Taxonomy" id="2801340"/>
    <lineage>
        <taxon>Bacteria</taxon>
        <taxon>Pseudomonadati</taxon>
        <taxon>Pseudomonadota</taxon>
        <taxon>Alphaproteobacteria</taxon>
        <taxon>Hyphomicrobiales</taxon>
        <taxon>Rhizobiaceae</taxon>
        <taxon>Rhizobium/Agrobacterium group</taxon>
        <taxon>Rhizobium</taxon>
    </lineage>
</organism>
<dbReference type="PROSITE" id="PS00893">
    <property type="entry name" value="NUDIX_BOX"/>
    <property type="match status" value="1"/>
</dbReference>
<reference evidence="5" key="1">
    <citation type="submission" date="2021-01" db="EMBL/GenBank/DDBJ databases">
        <title>Rhizobium sp. strain KVB221 16S ribosomal RNA gene Genome sequencing and assembly.</title>
        <authorList>
            <person name="Kang M."/>
        </authorList>
    </citation>
    <scope>NUCLEOTIDE SEQUENCE</scope>
    <source>
        <strain evidence="5">KVB221</strain>
    </source>
</reference>
<evidence type="ECO:0000256" key="1">
    <source>
        <dbReference type="ARBA" id="ARBA00001946"/>
    </source>
</evidence>
<dbReference type="PANTHER" id="PTHR43736:SF1">
    <property type="entry name" value="DIHYDRONEOPTERIN TRIPHOSPHATE DIPHOSPHATASE"/>
    <property type="match status" value="1"/>
</dbReference>
<dbReference type="Proteomes" id="UP000633219">
    <property type="component" value="Unassembled WGS sequence"/>
</dbReference>
<comment type="cofactor">
    <cofactor evidence="1">
        <name>Mg(2+)</name>
        <dbReference type="ChEBI" id="CHEBI:18420"/>
    </cofactor>
</comment>
<proteinExistence type="inferred from homology"/>
<sequence length="146" mass="15969">MTALEDTTTTIEPASSAILIRDGRILMIRRKNPPSYDMFAFPGGRAETGEEPAQTAIRELEEETGIRGHSPQLFAFYDLTSENPGRHFHLSVFLVQADAGESAEARDDAADAGWYTPAEIRALNAPESVKECADRIESELLGSRSA</sequence>
<comment type="similarity">
    <text evidence="3">Belongs to the Nudix hydrolase family.</text>
</comment>
<dbReference type="InterPro" id="IPR020476">
    <property type="entry name" value="Nudix_hydrolase"/>
</dbReference>
<dbReference type="SUPFAM" id="SSF55811">
    <property type="entry name" value="Nudix"/>
    <property type="match status" value="1"/>
</dbReference>
<dbReference type="Gene3D" id="3.90.79.10">
    <property type="entry name" value="Nucleoside Triphosphate Pyrophosphohydrolase"/>
    <property type="match status" value="1"/>
</dbReference>
<dbReference type="PROSITE" id="PS51462">
    <property type="entry name" value="NUDIX"/>
    <property type="match status" value="1"/>
</dbReference>
<gene>
    <name evidence="5" type="ORF">JJB09_03950</name>
</gene>
<dbReference type="Pfam" id="PF00293">
    <property type="entry name" value="NUDIX"/>
    <property type="match status" value="1"/>
</dbReference>
<keyword evidence="6" id="KW-1185">Reference proteome</keyword>
<evidence type="ECO:0000313" key="6">
    <source>
        <dbReference type="Proteomes" id="UP000633219"/>
    </source>
</evidence>
<keyword evidence="2 3" id="KW-0378">Hydrolase</keyword>
<dbReference type="InterPro" id="IPR015797">
    <property type="entry name" value="NUDIX_hydrolase-like_dom_sf"/>
</dbReference>
<dbReference type="PANTHER" id="PTHR43736">
    <property type="entry name" value="ADP-RIBOSE PYROPHOSPHATASE"/>
    <property type="match status" value="1"/>
</dbReference>
<dbReference type="InterPro" id="IPR000086">
    <property type="entry name" value="NUDIX_hydrolase_dom"/>
</dbReference>
<dbReference type="EMBL" id="JAEQNC010000002">
    <property type="protein sequence ID" value="MBL0371172.1"/>
    <property type="molecule type" value="Genomic_DNA"/>
</dbReference>
<accession>A0A936YRE3</accession>
<protein>
    <submittedName>
        <fullName evidence="5">NUDIX domain-containing protein</fullName>
    </submittedName>
</protein>
<name>A0A936YRE3_9HYPH</name>